<evidence type="ECO:0000259" key="6">
    <source>
        <dbReference type="PROSITE" id="PS51794"/>
    </source>
</evidence>
<dbReference type="InterPro" id="IPR003390">
    <property type="entry name" value="DNA_integrity_scan_DisA_N"/>
</dbReference>
<dbReference type="PROSITE" id="PS51794">
    <property type="entry name" value="DAC"/>
    <property type="match status" value="1"/>
</dbReference>
<protein>
    <submittedName>
        <fullName evidence="7">DNA integrity scanning protein DisA</fullName>
        <ecNumber evidence="7">2.7.7.85</ecNumber>
    </submittedName>
</protein>
<dbReference type="GO" id="GO:0106408">
    <property type="term" value="F:diadenylate cyclase activity"/>
    <property type="evidence" value="ECO:0007669"/>
    <property type="project" value="UniProtKB-EC"/>
</dbReference>
<dbReference type="PANTHER" id="PTHR34185">
    <property type="entry name" value="DIADENYLATE CYCLASE"/>
    <property type="match status" value="1"/>
</dbReference>
<accession>A0A517T9R8</accession>
<dbReference type="KEGG" id="chya:V22_23590"/>
<dbReference type="Proteomes" id="UP000319976">
    <property type="component" value="Chromosome"/>
</dbReference>
<dbReference type="EMBL" id="CP036316">
    <property type="protein sequence ID" value="QDT65113.1"/>
    <property type="molecule type" value="Genomic_DNA"/>
</dbReference>
<sequence length="310" mass="33990">MKRVAPSESMQSLIDSAVRLAASHNAQAVILLADVPYSFREIREQLLEHRLVVASEKPNVQEAAKEDGIDLVPIQHEPQTRQLQLSQALLEGIADELLAPREPVVAIYSLFDRDKLDTVSVVSLAEQLSKLTARDLRRLETTVPLETLRIVVDIAVEIGREGREGKSVGTLFVVGDHRKVMKMSHEQVHDPFRGYGARDRMIRSPRVQESIKEIAQLDGAFIVSSGGQVQAAGRHIDAPATGLTLSKGLGSRHWSAAAISKQSKAIAIAVSESTGTVRIFQDGYVVLRIEPMDRGMKWSAVEVEPPSGDD</sequence>
<dbReference type="SUPFAM" id="SSF143597">
    <property type="entry name" value="YojJ-like"/>
    <property type="match status" value="1"/>
</dbReference>
<keyword evidence="5" id="KW-0067">ATP-binding</keyword>
<evidence type="ECO:0000256" key="4">
    <source>
        <dbReference type="ARBA" id="ARBA00022741"/>
    </source>
</evidence>
<dbReference type="EC" id="2.7.7.85" evidence="7"/>
<dbReference type="InterPro" id="IPR036888">
    <property type="entry name" value="DNA_integrity_DisA_N_sf"/>
</dbReference>
<feature type="domain" description="DAC" evidence="6">
    <location>
        <begin position="133"/>
        <end position="291"/>
    </location>
</feature>
<evidence type="ECO:0000256" key="2">
    <source>
        <dbReference type="ARBA" id="ARBA00022679"/>
    </source>
</evidence>
<evidence type="ECO:0000256" key="3">
    <source>
        <dbReference type="ARBA" id="ARBA00022695"/>
    </source>
</evidence>
<dbReference type="PIRSF" id="PIRSF019073">
    <property type="entry name" value="UCP019073"/>
    <property type="match status" value="1"/>
</dbReference>
<keyword evidence="8" id="KW-1185">Reference proteome</keyword>
<dbReference type="RefSeq" id="WP_231733987.1">
    <property type="nucleotide sequence ID" value="NZ_CP036316.1"/>
</dbReference>
<evidence type="ECO:0000256" key="5">
    <source>
        <dbReference type="ARBA" id="ARBA00022840"/>
    </source>
</evidence>
<dbReference type="InterPro" id="IPR050338">
    <property type="entry name" value="DisA"/>
</dbReference>
<dbReference type="InterPro" id="IPR048544">
    <property type="entry name" value="DacZ_P"/>
</dbReference>
<gene>
    <name evidence="7" type="primary">disA</name>
    <name evidence="7" type="ORF">V22_23590</name>
</gene>
<keyword evidence="3 7" id="KW-0548">Nucleotidyltransferase</keyword>
<evidence type="ECO:0000313" key="8">
    <source>
        <dbReference type="Proteomes" id="UP000319976"/>
    </source>
</evidence>
<proteinExistence type="inferred from homology"/>
<evidence type="ECO:0000313" key="7">
    <source>
        <dbReference type="EMBL" id="QDT65113.1"/>
    </source>
</evidence>
<dbReference type="HAMAP" id="MF_00840">
    <property type="entry name" value="DacZ"/>
    <property type="match status" value="1"/>
</dbReference>
<dbReference type="GO" id="GO:0004016">
    <property type="term" value="F:adenylate cyclase activity"/>
    <property type="evidence" value="ECO:0007669"/>
    <property type="project" value="TreeGrafter"/>
</dbReference>
<keyword evidence="2 7" id="KW-0808">Transferase</keyword>
<comment type="catalytic activity">
    <reaction evidence="1">
        <text>2 ATP = 3',3'-c-di-AMP + 2 diphosphate</text>
        <dbReference type="Rhea" id="RHEA:35655"/>
        <dbReference type="ChEBI" id="CHEBI:30616"/>
        <dbReference type="ChEBI" id="CHEBI:33019"/>
        <dbReference type="ChEBI" id="CHEBI:71500"/>
        <dbReference type="EC" id="2.7.7.85"/>
    </reaction>
</comment>
<dbReference type="Pfam" id="PF02457">
    <property type="entry name" value="DAC"/>
    <property type="match status" value="1"/>
</dbReference>
<name>A0A517T9R8_9PLAN</name>
<evidence type="ECO:0000256" key="1">
    <source>
        <dbReference type="ARBA" id="ARBA00000877"/>
    </source>
</evidence>
<organism evidence="7 8">
    <name type="scientific">Calycomorphotria hydatis</name>
    <dbReference type="NCBI Taxonomy" id="2528027"/>
    <lineage>
        <taxon>Bacteria</taxon>
        <taxon>Pseudomonadati</taxon>
        <taxon>Planctomycetota</taxon>
        <taxon>Planctomycetia</taxon>
        <taxon>Planctomycetales</taxon>
        <taxon>Planctomycetaceae</taxon>
        <taxon>Calycomorphotria</taxon>
    </lineage>
</organism>
<dbReference type="Gene3D" id="3.40.1700.10">
    <property type="entry name" value="DNA integrity scanning protein, DisA, N-terminal domain"/>
    <property type="match status" value="1"/>
</dbReference>
<reference evidence="7 8" key="1">
    <citation type="submission" date="2019-02" db="EMBL/GenBank/DDBJ databases">
        <title>Deep-cultivation of Planctomycetes and their phenomic and genomic characterization uncovers novel biology.</title>
        <authorList>
            <person name="Wiegand S."/>
            <person name="Jogler M."/>
            <person name="Boedeker C."/>
            <person name="Pinto D."/>
            <person name="Vollmers J."/>
            <person name="Rivas-Marin E."/>
            <person name="Kohn T."/>
            <person name="Peeters S.H."/>
            <person name="Heuer A."/>
            <person name="Rast P."/>
            <person name="Oberbeckmann S."/>
            <person name="Bunk B."/>
            <person name="Jeske O."/>
            <person name="Meyerdierks A."/>
            <person name="Storesund J.E."/>
            <person name="Kallscheuer N."/>
            <person name="Luecker S."/>
            <person name="Lage O.M."/>
            <person name="Pohl T."/>
            <person name="Merkel B.J."/>
            <person name="Hornburger P."/>
            <person name="Mueller R.-W."/>
            <person name="Bruemmer F."/>
            <person name="Labrenz M."/>
            <person name="Spormann A.M."/>
            <person name="Op den Camp H."/>
            <person name="Overmann J."/>
            <person name="Amann R."/>
            <person name="Jetten M.S.M."/>
            <person name="Mascher T."/>
            <person name="Medema M.H."/>
            <person name="Devos D.P."/>
            <person name="Kaster A.-K."/>
            <person name="Ovreas L."/>
            <person name="Rohde M."/>
            <person name="Galperin M.Y."/>
            <person name="Jogler C."/>
        </authorList>
    </citation>
    <scope>NUCLEOTIDE SEQUENCE [LARGE SCALE GENOMIC DNA]</scope>
    <source>
        <strain evidence="7 8">V22</strain>
    </source>
</reference>
<dbReference type="AlphaFoldDB" id="A0A517T9R8"/>
<dbReference type="Pfam" id="PF21755">
    <property type="entry name" value="DacZ_P"/>
    <property type="match status" value="1"/>
</dbReference>
<dbReference type="PANTHER" id="PTHR34185:SF1">
    <property type="entry name" value="DIADENYLATE CYCLASE"/>
    <property type="match status" value="1"/>
</dbReference>
<dbReference type="GO" id="GO:0005524">
    <property type="term" value="F:ATP binding"/>
    <property type="evidence" value="ECO:0007669"/>
    <property type="project" value="UniProtKB-KW"/>
</dbReference>
<keyword evidence="4" id="KW-0547">Nucleotide-binding</keyword>
<dbReference type="InterPro" id="IPR014499">
    <property type="entry name" value="DAC_DacZ"/>
</dbReference>